<organism evidence="14 15">
    <name type="scientific">Lates calcarifer</name>
    <name type="common">Barramundi</name>
    <name type="synonym">Holocentrus calcarifer</name>
    <dbReference type="NCBI Taxonomy" id="8187"/>
    <lineage>
        <taxon>Eukaryota</taxon>
        <taxon>Metazoa</taxon>
        <taxon>Chordata</taxon>
        <taxon>Craniata</taxon>
        <taxon>Vertebrata</taxon>
        <taxon>Euteleostomi</taxon>
        <taxon>Actinopterygii</taxon>
        <taxon>Neopterygii</taxon>
        <taxon>Teleostei</taxon>
        <taxon>Neoteleostei</taxon>
        <taxon>Acanthomorphata</taxon>
        <taxon>Carangaria</taxon>
        <taxon>Carangaria incertae sedis</taxon>
        <taxon>Centropomidae</taxon>
        <taxon>Lates</taxon>
    </lineage>
</organism>
<dbReference type="SMART" id="SM00322">
    <property type="entry name" value="KH"/>
    <property type="match status" value="4"/>
</dbReference>
<proteinExistence type="inferred from homology"/>
<evidence type="ECO:0000256" key="11">
    <source>
        <dbReference type="PROSITE-ProRule" id="PRU00176"/>
    </source>
</evidence>
<comment type="similarity">
    <text evidence="3">Belongs to the RRM IMP/VICKZ family.</text>
</comment>
<keyword evidence="15" id="KW-1185">Reference proteome</keyword>
<reference evidence="15" key="1">
    <citation type="submission" date="2015-09" db="EMBL/GenBank/DDBJ databases">
        <authorList>
            <person name="Sai Rama Sridatta P."/>
        </authorList>
    </citation>
    <scope>NUCLEOTIDE SEQUENCE [LARGE SCALE GENOMIC DNA]</scope>
</reference>
<dbReference type="PROSITE" id="PS50084">
    <property type="entry name" value="KH_TYPE_1"/>
    <property type="match status" value="4"/>
</dbReference>
<evidence type="ECO:0000256" key="2">
    <source>
        <dbReference type="ARBA" id="ARBA00004496"/>
    </source>
</evidence>
<evidence type="ECO:0000256" key="3">
    <source>
        <dbReference type="ARBA" id="ARBA00009094"/>
    </source>
</evidence>
<dbReference type="AlphaFoldDB" id="A0A4W6CAM0"/>
<dbReference type="GeneTree" id="ENSGT00940000154957"/>
<dbReference type="FunFam" id="3.30.70.330:FF:000099">
    <property type="entry name" value="insulin-like growth factor 2 mRNA-binding protein 3 isoform X1"/>
    <property type="match status" value="1"/>
</dbReference>
<dbReference type="CDD" id="cd22496">
    <property type="entry name" value="KH-I_IGF2BP1_rpt3"/>
    <property type="match status" value="1"/>
</dbReference>
<dbReference type="CDD" id="cd22493">
    <property type="entry name" value="KH-I_IGF2BP1_rpt2"/>
    <property type="match status" value="1"/>
</dbReference>
<keyword evidence="4" id="KW-0813">Transport</keyword>
<evidence type="ECO:0000256" key="6">
    <source>
        <dbReference type="ARBA" id="ARBA00022737"/>
    </source>
</evidence>
<dbReference type="PANTHER" id="PTHR10288">
    <property type="entry name" value="KH DOMAIN CONTAINING RNA BINDING PROTEIN"/>
    <property type="match status" value="1"/>
</dbReference>
<dbReference type="GO" id="GO:0005634">
    <property type="term" value="C:nucleus"/>
    <property type="evidence" value="ECO:0007669"/>
    <property type="project" value="UniProtKB-SubCell"/>
</dbReference>
<dbReference type="InterPro" id="IPR035979">
    <property type="entry name" value="RBD_domain_sf"/>
</dbReference>
<dbReference type="Ensembl" id="ENSLCAT00010007760.1">
    <property type="protein sequence ID" value="ENSLCAP00010007573.1"/>
    <property type="gene ID" value="ENSLCAG00010003597.1"/>
</dbReference>
<dbReference type="GO" id="GO:0051028">
    <property type="term" value="P:mRNA transport"/>
    <property type="evidence" value="ECO:0007669"/>
    <property type="project" value="UniProtKB-KW"/>
</dbReference>
<dbReference type="CDD" id="cd22490">
    <property type="entry name" value="KH-I_IGF2BP1_rpt1"/>
    <property type="match status" value="1"/>
</dbReference>
<dbReference type="GO" id="GO:0005737">
    <property type="term" value="C:cytoplasm"/>
    <property type="evidence" value="ECO:0007669"/>
    <property type="project" value="UniProtKB-SubCell"/>
</dbReference>
<feature type="domain" description="RRM" evidence="13">
    <location>
        <begin position="81"/>
        <end position="156"/>
    </location>
</feature>
<dbReference type="Gene3D" id="3.30.70.330">
    <property type="match status" value="2"/>
</dbReference>
<evidence type="ECO:0000256" key="4">
    <source>
        <dbReference type="ARBA" id="ARBA00022448"/>
    </source>
</evidence>
<keyword evidence="5" id="KW-0963">Cytoplasm</keyword>
<dbReference type="Proteomes" id="UP000314980">
    <property type="component" value="Unassembled WGS sequence"/>
</dbReference>
<dbReference type="Pfam" id="PF00076">
    <property type="entry name" value="RRM_1"/>
    <property type="match status" value="1"/>
</dbReference>
<accession>A0A4W6CAM0</accession>
<protein>
    <submittedName>
        <fullName evidence="14">Insulin-like growth factor 2 mRNA binding protein 1</fullName>
    </submittedName>
</protein>
<dbReference type="GO" id="GO:0006417">
    <property type="term" value="P:regulation of translation"/>
    <property type="evidence" value="ECO:0007669"/>
    <property type="project" value="UniProtKB-KW"/>
</dbReference>
<evidence type="ECO:0000256" key="7">
    <source>
        <dbReference type="ARBA" id="ARBA00022816"/>
    </source>
</evidence>
<keyword evidence="9 11" id="KW-0694">RNA-binding</keyword>
<keyword evidence="10" id="KW-0539">Nucleus</keyword>
<keyword evidence="6" id="KW-0677">Repeat</keyword>
<dbReference type="FunFam" id="3.30.1370.10:FF:000027">
    <property type="entry name" value="insulin-like growth factor 2 mRNA-binding protein 3 isoform X1"/>
    <property type="match status" value="1"/>
</dbReference>
<dbReference type="SUPFAM" id="SSF54928">
    <property type="entry name" value="RNA-binding domain, RBD"/>
    <property type="match status" value="1"/>
</dbReference>
<dbReference type="FunFam" id="3.30.310.210:FF:000001">
    <property type="entry name" value="insulin-like growth factor 2 mRNA-binding protein 1 isoform X1"/>
    <property type="match status" value="1"/>
</dbReference>
<evidence type="ECO:0000256" key="5">
    <source>
        <dbReference type="ARBA" id="ARBA00022490"/>
    </source>
</evidence>
<reference evidence="14" key="3">
    <citation type="submission" date="2025-09" db="UniProtKB">
        <authorList>
            <consortium name="Ensembl"/>
        </authorList>
    </citation>
    <scope>IDENTIFICATION</scope>
</reference>
<evidence type="ECO:0000313" key="15">
    <source>
        <dbReference type="Proteomes" id="UP000314980"/>
    </source>
</evidence>
<dbReference type="Gene3D" id="3.30.310.210">
    <property type="match status" value="1"/>
</dbReference>
<keyword evidence="7" id="KW-0509">mRNA transport</keyword>
<evidence type="ECO:0000313" key="14">
    <source>
        <dbReference type="Ensembl" id="ENSLCAP00010007573.1"/>
    </source>
</evidence>
<evidence type="ECO:0000259" key="13">
    <source>
        <dbReference type="PROSITE" id="PS50102"/>
    </source>
</evidence>
<sequence length="565" mass="61861">MHKLYIGNLGDSVTAEDLGKTFDDHKIPYSGQFLMKTGYAFVDCPDDHWAMKAIETFSGKVELQGKRIEVEHSVPKKQRTRKLQIRNIPPHLQWEVLDGLLAQCGTVENCEQVNTDSETAVVNVTYASREHARQAIQKLNGYQFENNALRVSYIPDDISELEGGQRGPDNGRRPGYGPRGGPRGGSPSSGMPAKPPHADIPLRLLVPTQYVGAIIGKEGATIRNITKQTQSKIDVHRKENAGAAEKPISIHSTPEGCSAACRMILDIMHQEHNMMLDTVFTFFEVPLKILAHNNFVGRLIGKEGRNLKKVEQDTDTKITISPLQDLTLYNPERTITVKGSIEACCQAEVEIMKKVREAYENDIAAMNQQTHLIPGLNLGALGLFPSSSNMPPPPPGNAVSGAPYGCFGAPEQETVHVYIPAQAVGAIIGKKGQHIKQLSRFAGASIKIAPAETPDSKMRMVIVTGPPEAQFKAQGRIYGKLKEENFFGPKEEVKLETHIKMAAAAAGRVIGKGGKTVNELQNLTAAEVVVPREQTPDENDQVIVKINGHFYASQVLLPLSLLMRP</sequence>
<evidence type="ECO:0000256" key="1">
    <source>
        <dbReference type="ARBA" id="ARBA00004123"/>
    </source>
</evidence>
<evidence type="ECO:0000256" key="8">
    <source>
        <dbReference type="ARBA" id="ARBA00022845"/>
    </source>
</evidence>
<name>A0A4W6CAM0_LATCA</name>
<dbReference type="Gene3D" id="3.30.1370.10">
    <property type="entry name" value="K Homology domain, type 1"/>
    <property type="match status" value="2"/>
</dbReference>
<gene>
    <name evidence="14" type="primary">igf2bp1</name>
</gene>
<dbReference type="InterPro" id="IPR036612">
    <property type="entry name" value="KH_dom_type_1_sf"/>
</dbReference>
<dbReference type="GO" id="GO:0003723">
    <property type="term" value="F:RNA binding"/>
    <property type="evidence" value="ECO:0007669"/>
    <property type="project" value="UniProtKB-UniRule"/>
</dbReference>
<dbReference type="InterPro" id="IPR000504">
    <property type="entry name" value="RRM_dom"/>
</dbReference>
<dbReference type="FunFam" id="3.30.1370.10:FF:000026">
    <property type="entry name" value="Insulin-like growth factor 2 mRNA-binding protein 3"/>
    <property type="match status" value="1"/>
</dbReference>
<feature type="domain" description="RRM" evidence="13">
    <location>
        <begin position="2"/>
        <end position="75"/>
    </location>
</feature>
<keyword evidence="8" id="KW-0810">Translation regulation</keyword>
<dbReference type="SUPFAM" id="SSF54791">
    <property type="entry name" value="Eukaryotic type KH-domain (KH-domain type I)"/>
    <property type="match status" value="4"/>
</dbReference>
<dbReference type="PROSITE" id="PS50102">
    <property type="entry name" value="RRM"/>
    <property type="match status" value="2"/>
</dbReference>
<evidence type="ECO:0000256" key="9">
    <source>
        <dbReference type="ARBA" id="ARBA00022884"/>
    </source>
</evidence>
<reference evidence="14" key="2">
    <citation type="submission" date="2025-08" db="UniProtKB">
        <authorList>
            <consortium name="Ensembl"/>
        </authorList>
    </citation>
    <scope>IDENTIFICATION</scope>
</reference>
<dbReference type="FunFam" id="3.30.70.330:FF:000203">
    <property type="entry name" value="insulin-like growth factor 2 mRNA-binding protein 1"/>
    <property type="match status" value="1"/>
</dbReference>
<comment type="subcellular location">
    <subcellularLocation>
        <location evidence="2">Cytoplasm</location>
    </subcellularLocation>
    <subcellularLocation>
        <location evidence="1">Nucleus</location>
    </subcellularLocation>
</comment>
<feature type="region of interest" description="Disordered" evidence="12">
    <location>
        <begin position="159"/>
        <end position="199"/>
    </location>
</feature>
<evidence type="ECO:0000256" key="10">
    <source>
        <dbReference type="ARBA" id="ARBA00023242"/>
    </source>
</evidence>
<dbReference type="Pfam" id="PF00013">
    <property type="entry name" value="KH_1"/>
    <property type="match status" value="4"/>
</dbReference>
<dbReference type="InterPro" id="IPR004088">
    <property type="entry name" value="KH_dom_type_1"/>
</dbReference>
<dbReference type="SMART" id="SM00360">
    <property type="entry name" value="RRM"/>
    <property type="match status" value="2"/>
</dbReference>
<dbReference type="InterPro" id="IPR012677">
    <property type="entry name" value="Nucleotide-bd_a/b_plait_sf"/>
</dbReference>
<dbReference type="InterPro" id="IPR004087">
    <property type="entry name" value="KH_dom"/>
</dbReference>
<dbReference type="CDD" id="cd12630">
    <property type="entry name" value="RRM2_IGF2BP3"/>
    <property type="match status" value="1"/>
</dbReference>
<evidence type="ECO:0000256" key="12">
    <source>
        <dbReference type="SAM" id="MobiDB-lite"/>
    </source>
</evidence>